<evidence type="ECO:0000313" key="3">
    <source>
        <dbReference type="Proteomes" id="UP000657918"/>
    </source>
</evidence>
<evidence type="ECO:0000313" key="2">
    <source>
        <dbReference type="EMBL" id="KAF9674225.1"/>
    </source>
</evidence>
<keyword evidence="1" id="KW-0812">Transmembrane</keyword>
<keyword evidence="3" id="KW-1185">Reference proteome</keyword>
<dbReference type="AlphaFoldDB" id="A0A835MQR0"/>
<dbReference type="EMBL" id="JADGMS010000010">
    <property type="protein sequence ID" value="KAF9674225.1"/>
    <property type="molecule type" value="Genomic_DNA"/>
</dbReference>
<proteinExistence type="predicted"/>
<organism evidence="2 3">
    <name type="scientific">Salix dunnii</name>
    <dbReference type="NCBI Taxonomy" id="1413687"/>
    <lineage>
        <taxon>Eukaryota</taxon>
        <taxon>Viridiplantae</taxon>
        <taxon>Streptophyta</taxon>
        <taxon>Embryophyta</taxon>
        <taxon>Tracheophyta</taxon>
        <taxon>Spermatophyta</taxon>
        <taxon>Magnoliopsida</taxon>
        <taxon>eudicotyledons</taxon>
        <taxon>Gunneridae</taxon>
        <taxon>Pentapetalae</taxon>
        <taxon>rosids</taxon>
        <taxon>fabids</taxon>
        <taxon>Malpighiales</taxon>
        <taxon>Salicaceae</taxon>
        <taxon>Saliceae</taxon>
        <taxon>Salix</taxon>
    </lineage>
</organism>
<gene>
    <name evidence="2" type="ORF">SADUNF_Sadunf10G0105400</name>
</gene>
<accession>A0A835MQR0</accession>
<sequence length="187" mass="21341">MARSSAMESLYGIASTFNHSGIPISALIYIFWNSKCNAGKSQASSYLTVPRIGFEVHIVGLLLECALGEVQAHTTSRSQAEWKKSSGIILCSFGDAACKPFWFEKDMDFAGQIFEAPPPLLCFANLYVLLEREASRKNKTCYLHYYKSYFSRKGEEPVRRTFHALCPHRRLYSNWIPPNFVEELYEM</sequence>
<feature type="transmembrane region" description="Helical" evidence="1">
    <location>
        <begin position="12"/>
        <end position="32"/>
    </location>
</feature>
<reference evidence="2 3" key="1">
    <citation type="submission" date="2020-10" db="EMBL/GenBank/DDBJ databases">
        <title>Plant Genome Project.</title>
        <authorList>
            <person name="Zhang R.-G."/>
        </authorList>
    </citation>
    <scope>NUCLEOTIDE SEQUENCE [LARGE SCALE GENOMIC DNA]</scope>
    <source>
        <strain evidence="2">FAFU-HL-1</strain>
        <tissue evidence="2">Leaf</tissue>
    </source>
</reference>
<protein>
    <submittedName>
        <fullName evidence="2">Uncharacterized protein</fullName>
    </submittedName>
</protein>
<evidence type="ECO:0000256" key="1">
    <source>
        <dbReference type="SAM" id="Phobius"/>
    </source>
</evidence>
<keyword evidence="1" id="KW-0472">Membrane</keyword>
<comment type="caution">
    <text evidence="2">The sequence shown here is derived from an EMBL/GenBank/DDBJ whole genome shotgun (WGS) entry which is preliminary data.</text>
</comment>
<name>A0A835MQR0_9ROSI</name>
<keyword evidence="1" id="KW-1133">Transmembrane helix</keyword>
<dbReference type="Proteomes" id="UP000657918">
    <property type="component" value="Unassembled WGS sequence"/>
</dbReference>